<comment type="caution">
    <text evidence="1">The sequence shown here is derived from an EMBL/GenBank/DDBJ whole genome shotgun (WGS) entry which is preliminary data.</text>
</comment>
<dbReference type="AlphaFoldDB" id="A0A834WPS4"/>
<dbReference type="GO" id="GO:0008168">
    <property type="term" value="F:methyltransferase activity"/>
    <property type="evidence" value="ECO:0007669"/>
    <property type="project" value="UniProtKB-KW"/>
</dbReference>
<reference evidence="1" key="1">
    <citation type="submission" date="2020-09" db="EMBL/GenBank/DDBJ databases">
        <title>Genome-Enabled Discovery of Anthraquinone Biosynthesis in Senna tora.</title>
        <authorList>
            <person name="Kang S.-H."/>
            <person name="Pandey R.P."/>
            <person name="Lee C.-M."/>
            <person name="Sim J.-S."/>
            <person name="Jeong J.-T."/>
            <person name="Choi B.-S."/>
            <person name="Jung M."/>
            <person name="Ginzburg D."/>
            <person name="Zhao K."/>
            <person name="Won S.Y."/>
            <person name="Oh T.-J."/>
            <person name="Yu Y."/>
            <person name="Kim N.-H."/>
            <person name="Lee O.R."/>
            <person name="Lee T.-H."/>
            <person name="Bashyal P."/>
            <person name="Kim T.-S."/>
            <person name="Lee W.-H."/>
            <person name="Kawkins C."/>
            <person name="Kim C.-K."/>
            <person name="Kim J.S."/>
            <person name="Ahn B.O."/>
            <person name="Rhee S.Y."/>
            <person name="Sohng J.K."/>
        </authorList>
    </citation>
    <scope>NUCLEOTIDE SEQUENCE</scope>
    <source>
        <tissue evidence="1">Leaf</tissue>
    </source>
</reference>
<dbReference type="GO" id="GO:0032259">
    <property type="term" value="P:methylation"/>
    <property type="evidence" value="ECO:0007669"/>
    <property type="project" value="UniProtKB-KW"/>
</dbReference>
<proteinExistence type="predicted"/>
<gene>
    <name evidence="1" type="ORF">G2W53_020067</name>
</gene>
<evidence type="ECO:0000313" key="1">
    <source>
        <dbReference type="EMBL" id="KAF7828903.1"/>
    </source>
</evidence>
<accession>A0A834WPS4</accession>
<sequence>MTSENSSLFHFSAMLCLFESKPLIEPSLFSPYHSGHSYIGVWPPFAFLGAEQTLLVFGEGYFPMQRFQQIFHFHKSLGFFITDNQFSSWSHYSINFCHYWNEFASEEPEQ</sequence>
<keyword evidence="2" id="KW-1185">Reference proteome</keyword>
<dbReference type="Proteomes" id="UP000634136">
    <property type="component" value="Unassembled WGS sequence"/>
</dbReference>
<protein>
    <submittedName>
        <fullName evidence="1">Putative methyltransferase PMT27</fullName>
    </submittedName>
</protein>
<evidence type="ECO:0000313" key="2">
    <source>
        <dbReference type="Proteomes" id="UP000634136"/>
    </source>
</evidence>
<keyword evidence="1" id="KW-0808">Transferase</keyword>
<dbReference type="EMBL" id="JAAIUW010000006">
    <property type="protein sequence ID" value="KAF7828903.1"/>
    <property type="molecule type" value="Genomic_DNA"/>
</dbReference>
<keyword evidence="1" id="KW-0489">Methyltransferase</keyword>
<organism evidence="1 2">
    <name type="scientific">Senna tora</name>
    <dbReference type="NCBI Taxonomy" id="362788"/>
    <lineage>
        <taxon>Eukaryota</taxon>
        <taxon>Viridiplantae</taxon>
        <taxon>Streptophyta</taxon>
        <taxon>Embryophyta</taxon>
        <taxon>Tracheophyta</taxon>
        <taxon>Spermatophyta</taxon>
        <taxon>Magnoliopsida</taxon>
        <taxon>eudicotyledons</taxon>
        <taxon>Gunneridae</taxon>
        <taxon>Pentapetalae</taxon>
        <taxon>rosids</taxon>
        <taxon>fabids</taxon>
        <taxon>Fabales</taxon>
        <taxon>Fabaceae</taxon>
        <taxon>Caesalpinioideae</taxon>
        <taxon>Cassia clade</taxon>
        <taxon>Senna</taxon>
    </lineage>
</organism>
<name>A0A834WPS4_9FABA</name>